<name>A0ABS8ELJ7_9FLAO</name>
<protein>
    <recommendedName>
        <fullName evidence="4">Glycosyltransferase RgtA/B/C/D-like domain-containing protein</fullName>
    </recommendedName>
</protein>
<keyword evidence="1" id="KW-1133">Transmembrane helix</keyword>
<reference evidence="3" key="2">
    <citation type="submission" date="2023-07" db="EMBL/GenBank/DDBJ databases">
        <title>Genome of Winogradskyella sp. E313.</title>
        <authorList>
            <person name="Zhou Y."/>
        </authorList>
    </citation>
    <scope>NUCLEOTIDE SEQUENCE [LARGE SCALE GENOMIC DNA]</scope>
    <source>
        <strain evidence="3">E313</strain>
    </source>
</reference>
<feature type="transmembrane region" description="Helical" evidence="1">
    <location>
        <begin position="12"/>
        <end position="31"/>
    </location>
</feature>
<feature type="transmembrane region" description="Helical" evidence="1">
    <location>
        <begin position="312"/>
        <end position="328"/>
    </location>
</feature>
<evidence type="ECO:0008006" key="4">
    <source>
        <dbReference type="Google" id="ProtNLM"/>
    </source>
</evidence>
<keyword evidence="1" id="KW-0812">Transmembrane</keyword>
<feature type="transmembrane region" description="Helical" evidence="1">
    <location>
        <begin position="79"/>
        <end position="100"/>
    </location>
</feature>
<sequence length="591" mass="68772">MINHYKSNQKDFYLAVVIVVFIQLILGFQGFDVCDDGFALTFYQQIFSNPISVEYNFVYWLSGIVGGLWYQLYPGGGVFWFKILALVFNTGTFIVSFNILKPYIKSSYVLVVALAIALFINDFGFLVFYNNHITAFLSVLSIYFLQRGLIKSNSKFLLFSGFFIGLNVFSRLPNISQFAFLMVIPIVFYFNKKSFRNSIQYMLSFCVGIISAFLSVYLLLVALGQLEIMKDAVVSLYDIGNTENSSHNVTDLLKVYYTNYIRIIKYGLAFCVLILGYFFTQKRIKQYQIIKWIAHIITFSIVILWLNKGGIYSLYALGYIGVFGVLIFEKKQIEIKSIALMALVLQFLLPFGSGGGIRSIGYMCLWLSIPLFFYFISRFNTIILKPLLRFKLSAINNSSINKRNAKYFAFIFSLAFIALKFYNTSQQSYFDYGSRLDKTYAINSEFTKGIYTTQRRADIINELLVNLKDYVDPDDYLFAYDKIPMIHFLTETKPYMYNSWPWIYDINTFDKKLYKAEKEIKTLPVVVVQKFETIVEFSEPKIDYMSSTTEDNYLHNNQITGAMNDFLLRNNYQIVWSNPYFNIYETHKKHK</sequence>
<keyword evidence="3" id="KW-1185">Reference proteome</keyword>
<dbReference type="RefSeq" id="WP_227476535.1">
    <property type="nucleotide sequence ID" value="NZ_JAFMPT010000005.1"/>
</dbReference>
<accession>A0ABS8ELJ7</accession>
<feature type="transmembrane region" description="Helical" evidence="1">
    <location>
        <begin position="203"/>
        <end position="226"/>
    </location>
</feature>
<proteinExistence type="predicted"/>
<feature type="transmembrane region" description="Helical" evidence="1">
    <location>
        <begin position="263"/>
        <end position="280"/>
    </location>
</feature>
<feature type="transmembrane region" description="Helical" evidence="1">
    <location>
        <begin position="335"/>
        <end position="354"/>
    </location>
</feature>
<gene>
    <name evidence="2" type="ORF">J1C55_05760</name>
</gene>
<feature type="transmembrane region" description="Helical" evidence="1">
    <location>
        <begin position="360"/>
        <end position="384"/>
    </location>
</feature>
<comment type="caution">
    <text evidence="2">The sequence shown here is derived from an EMBL/GenBank/DDBJ whole genome shotgun (WGS) entry which is preliminary data.</text>
</comment>
<feature type="transmembrane region" description="Helical" evidence="1">
    <location>
        <begin position="175"/>
        <end position="191"/>
    </location>
</feature>
<feature type="transmembrane region" description="Helical" evidence="1">
    <location>
        <begin position="289"/>
        <end position="306"/>
    </location>
</feature>
<feature type="transmembrane region" description="Helical" evidence="1">
    <location>
        <begin position="106"/>
        <end position="129"/>
    </location>
</feature>
<organism evidence="2 3">
    <name type="scientific">Winogradskyella immobilis</name>
    <dbReference type="NCBI Taxonomy" id="2816852"/>
    <lineage>
        <taxon>Bacteria</taxon>
        <taxon>Pseudomonadati</taxon>
        <taxon>Bacteroidota</taxon>
        <taxon>Flavobacteriia</taxon>
        <taxon>Flavobacteriales</taxon>
        <taxon>Flavobacteriaceae</taxon>
        <taxon>Winogradskyella</taxon>
    </lineage>
</organism>
<evidence type="ECO:0000313" key="3">
    <source>
        <dbReference type="Proteomes" id="UP000778797"/>
    </source>
</evidence>
<dbReference type="Proteomes" id="UP000778797">
    <property type="component" value="Unassembled WGS sequence"/>
</dbReference>
<evidence type="ECO:0000256" key="1">
    <source>
        <dbReference type="SAM" id="Phobius"/>
    </source>
</evidence>
<evidence type="ECO:0000313" key="2">
    <source>
        <dbReference type="EMBL" id="MCC1484090.1"/>
    </source>
</evidence>
<feature type="transmembrane region" description="Helical" evidence="1">
    <location>
        <begin position="405"/>
        <end position="422"/>
    </location>
</feature>
<dbReference type="EMBL" id="JAFMPT010000005">
    <property type="protein sequence ID" value="MCC1484090.1"/>
    <property type="molecule type" value="Genomic_DNA"/>
</dbReference>
<reference evidence="3" key="1">
    <citation type="submission" date="2021-03" db="EMBL/GenBank/DDBJ databases">
        <title>Genome of Cognatishimia sp. F0-27.</title>
        <authorList>
            <person name="Ping X."/>
        </authorList>
    </citation>
    <scope>NUCLEOTIDE SEQUENCE [LARGE SCALE GENOMIC DNA]</scope>
    <source>
        <strain evidence="3">E313</strain>
    </source>
</reference>
<keyword evidence="1" id="KW-0472">Membrane</keyword>